<dbReference type="SMART" id="SM00448">
    <property type="entry name" value="REC"/>
    <property type="match status" value="1"/>
</dbReference>
<dbReference type="Proteomes" id="UP000190150">
    <property type="component" value="Unassembled WGS sequence"/>
</dbReference>
<keyword evidence="5" id="KW-1185">Reference proteome</keyword>
<protein>
    <submittedName>
        <fullName evidence="4">Response regulator receiver domain-containing protein</fullName>
    </submittedName>
</protein>
<organism evidence="4 5">
    <name type="scientific">Sphingobacterium nematocida</name>
    <dbReference type="NCBI Taxonomy" id="1513896"/>
    <lineage>
        <taxon>Bacteria</taxon>
        <taxon>Pseudomonadati</taxon>
        <taxon>Bacteroidota</taxon>
        <taxon>Sphingobacteriia</taxon>
        <taxon>Sphingobacteriales</taxon>
        <taxon>Sphingobacteriaceae</taxon>
        <taxon>Sphingobacterium</taxon>
    </lineage>
</organism>
<dbReference type="GO" id="GO:0000160">
    <property type="term" value="P:phosphorelay signal transduction system"/>
    <property type="evidence" value="ECO:0007669"/>
    <property type="project" value="InterPro"/>
</dbReference>
<reference evidence="5" key="1">
    <citation type="submission" date="2017-02" db="EMBL/GenBank/DDBJ databases">
        <authorList>
            <person name="Varghese N."/>
            <person name="Submissions S."/>
        </authorList>
    </citation>
    <scope>NUCLEOTIDE SEQUENCE [LARGE SCALE GENOMIC DNA]</scope>
    <source>
        <strain evidence="5">DSM 24091</strain>
    </source>
</reference>
<dbReference type="Pfam" id="PF00072">
    <property type="entry name" value="Response_reg"/>
    <property type="match status" value="1"/>
</dbReference>
<dbReference type="InterPro" id="IPR001789">
    <property type="entry name" value="Sig_transdc_resp-reg_receiver"/>
</dbReference>
<evidence type="ECO:0000256" key="2">
    <source>
        <dbReference type="PROSITE-ProRule" id="PRU00169"/>
    </source>
</evidence>
<dbReference type="PROSITE" id="PS50110">
    <property type="entry name" value="RESPONSE_REGULATORY"/>
    <property type="match status" value="1"/>
</dbReference>
<evidence type="ECO:0000259" key="3">
    <source>
        <dbReference type="PROSITE" id="PS50110"/>
    </source>
</evidence>
<evidence type="ECO:0000256" key="1">
    <source>
        <dbReference type="ARBA" id="ARBA00022553"/>
    </source>
</evidence>
<dbReference type="SUPFAM" id="SSF52172">
    <property type="entry name" value="CheY-like"/>
    <property type="match status" value="1"/>
</dbReference>
<feature type="modified residue" description="4-aspartylphosphate" evidence="2">
    <location>
        <position position="56"/>
    </location>
</feature>
<dbReference type="CDD" id="cd00156">
    <property type="entry name" value="REC"/>
    <property type="match status" value="1"/>
</dbReference>
<sequence length="131" mass="14892">MLVDDNAIFRLIFSNMLSGYPDNTLEILTFDNALAFLEDFPLCNSEPSTTNILFVDINMPFMTGWELMDKLETDMSDFTQSSAIYIISSSSSKSDSEQVKNYPFIKGYILKPVNKQVLFDIIKKHIAVDTL</sequence>
<evidence type="ECO:0000313" key="4">
    <source>
        <dbReference type="EMBL" id="SKB43922.1"/>
    </source>
</evidence>
<dbReference type="Gene3D" id="3.40.50.2300">
    <property type="match status" value="1"/>
</dbReference>
<dbReference type="STRING" id="1513896.SAMN05660841_00483"/>
<accession>A0A1T5B9I9</accession>
<evidence type="ECO:0000313" key="5">
    <source>
        <dbReference type="Proteomes" id="UP000190150"/>
    </source>
</evidence>
<dbReference type="PANTHER" id="PTHR44591:SF3">
    <property type="entry name" value="RESPONSE REGULATORY DOMAIN-CONTAINING PROTEIN"/>
    <property type="match status" value="1"/>
</dbReference>
<keyword evidence="1 2" id="KW-0597">Phosphoprotein</keyword>
<name>A0A1T5B9I9_9SPHI</name>
<gene>
    <name evidence="4" type="ORF">SAMN05660841_00483</name>
</gene>
<proteinExistence type="predicted"/>
<dbReference type="InterPro" id="IPR011006">
    <property type="entry name" value="CheY-like_superfamily"/>
</dbReference>
<feature type="domain" description="Response regulatory" evidence="3">
    <location>
        <begin position="1"/>
        <end position="126"/>
    </location>
</feature>
<dbReference type="AlphaFoldDB" id="A0A1T5B9I9"/>
<dbReference type="PANTHER" id="PTHR44591">
    <property type="entry name" value="STRESS RESPONSE REGULATOR PROTEIN 1"/>
    <property type="match status" value="1"/>
</dbReference>
<dbReference type="InterPro" id="IPR050595">
    <property type="entry name" value="Bact_response_regulator"/>
</dbReference>
<dbReference type="EMBL" id="FUZF01000002">
    <property type="protein sequence ID" value="SKB43922.1"/>
    <property type="molecule type" value="Genomic_DNA"/>
</dbReference>